<gene>
    <name evidence="5" type="ordered locus">Thein_1850</name>
</gene>
<accession>F8AC06</accession>
<dbReference type="OrthoDB" id="9808140at2"/>
<dbReference type="GO" id="GO:0032259">
    <property type="term" value="P:methylation"/>
    <property type="evidence" value="ECO:0007669"/>
    <property type="project" value="UniProtKB-KW"/>
</dbReference>
<dbReference type="STRING" id="667014.Thein_1850"/>
<reference evidence="6" key="1">
    <citation type="submission" date="2011-04" db="EMBL/GenBank/DDBJ databases">
        <title>The complete genome of Thermodesulfatator indicus DSM 15286.</title>
        <authorList>
            <person name="Lucas S."/>
            <person name="Copeland A."/>
            <person name="Lapidus A."/>
            <person name="Bruce D."/>
            <person name="Goodwin L."/>
            <person name="Pitluck S."/>
            <person name="Peters L."/>
            <person name="Kyrpides N."/>
            <person name="Mavromatis K."/>
            <person name="Pagani I."/>
            <person name="Ivanova N."/>
            <person name="Saunders L."/>
            <person name="Detter J.C."/>
            <person name="Tapia R."/>
            <person name="Han C."/>
            <person name="Land M."/>
            <person name="Hauser L."/>
            <person name="Markowitz V."/>
            <person name="Cheng J.-F."/>
            <person name="Hugenholtz P."/>
            <person name="Woyke T."/>
            <person name="Wu D."/>
            <person name="Spring S."/>
            <person name="Schroeder M."/>
            <person name="Brambilla E."/>
            <person name="Klenk H.-P."/>
            <person name="Eisen J.A."/>
        </authorList>
    </citation>
    <scope>NUCLEOTIDE SEQUENCE [LARGE SCALE GENOMIC DNA]</scope>
    <source>
        <strain evidence="6">DSM 15286 / JCM 11887 / CIR29812</strain>
    </source>
</reference>
<dbReference type="GO" id="GO:0008168">
    <property type="term" value="F:methyltransferase activity"/>
    <property type="evidence" value="ECO:0007669"/>
    <property type="project" value="UniProtKB-KW"/>
</dbReference>
<evidence type="ECO:0000256" key="2">
    <source>
        <dbReference type="ARBA" id="ARBA00022603"/>
    </source>
</evidence>
<keyword evidence="1" id="KW-0474">Menaquinone biosynthesis</keyword>
<dbReference type="PaxDb" id="667014-Thein_1850"/>
<dbReference type="InterPro" id="IPR029063">
    <property type="entry name" value="SAM-dependent_MTases_sf"/>
</dbReference>
<proteinExistence type="predicted"/>
<dbReference type="HOGENOM" id="CLU_1292672_0_0_0"/>
<dbReference type="SUPFAM" id="SSF53335">
    <property type="entry name" value="S-adenosyl-L-methionine-dependent methyltransferases"/>
    <property type="match status" value="1"/>
</dbReference>
<dbReference type="Pfam" id="PF01209">
    <property type="entry name" value="Ubie_methyltran"/>
    <property type="match status" value="1"/>
</dbReference>
<keyword evidence="6" id="KW-1185">Reference proteome</keyword>
<keyword evidence="2 5" id="KW-0489">Methyltransferase</keyword>
<dbReference type="Proteomes" id="UP000006793">
    <property type="component" value="Chromosome"/>
</dbReference>
<dbReference type="KEGG" id="tid:Thein_1850"/>
<reference evidence="5 6" key="2">
    <citation type="journal article" date="2012" name="Stand. Genomic Sci.">
        <title>Complete genome sequence of the thermophilic sulfate-reducing ocean bacterium Thermodesulfatator indicus type strain (CIR29812(T)).</title>
        <authorList>
            <person name="Anderson I."/>
            <person name="Saunders E."/>
            <person name="Lapidus A."/>
            <person name="Nolan M."/>
            <person name="Lucas S."/>
            <person name="Tice H."/>
            <person name="Del Rio T.G."/>
            <person name="Cheng J.F."/>
            <person name="Han C."/>
            <person name="Tapia R."/>
            <person name="Goodwin L.A."/>
            <person name="Pitluck S."/>
            <person name="Liolios K."/>
            <person name="Mavromatis K."/>
            <person name="Pagani I."/>
            <person name="Ivanova N."/>
            <person name="Mikhailova N."/>
            <person name="Pati A."/>
            <person name="Chen A."/>
            <person name="Palaniappan K."/>
            <person name="Land M."/>
            <person name="Hauser L."/>
            <person name="Jeffries C.D."/>
            <person name="Chang Y.J."/>
            <person name="Brambilla E.M."/>
            <person name="Rohde M."/>
            <person name="Spring S."/>
            <person name="Goker M."/>
            <person name="Detter J.C."/>
            <person name="Woyke T."/>
            <person name="Bristow J."/>
            <person name="Eisen J.A."/>
            <person name="Markowitz V."/>
            <person name="Hugenholtz P."/>
            <person name="Kyrpides N.C."/>
            <person name="Klenk H.P."/>
        </authorList>
    </citation>
    <scope>NUCLEOTIDE SEQUENCE [LARGE SCALE GENOMIC DNA]</scope>
    <source>
        <strain evidence="6">DSM 15286 / JCM 11887 / CIR29812</strain>
    </source>
</reference>
<sequence length="212" mass="23864">MKRFRRRYYDLFSHLYDKIIALHSQDKRALLRELLVEKTGLKPGGSLIDLCTGTGAVAITASKVAGKEGLVIGVDFSLGMLKKAHQKAKTIKATNLYFVLADVARLPFADKSFDAVTCSHAMYELDPLTREAALKEAYRVLKPGGCFAMMEHCEPKHPFIRLLYYIRLASMGSTENRTFARDERPFLARYFEDVKLEVTPTGGSKIIRGIKK</sequence>
<keyword evidence="4" id="KW-0949">S-adenosyl-L-methionine</keyword>
<dbReference type="RefSeq" id="WP_013908444.1">
    <property type="nucleotide sequence ID" value="NC_015681.1"/>
</dbReference>
<evidence type="ECO:0000256" key="4">
    <source>
        <dbReference type="ARBA" id="ARBA00022691"/>
    </source>
</evidence>
<dbReference type="CDD" id="cd02440">
    <property type="entry name" value="AdoMet_MTases"/>
    <property type="match status" value="1"/>
</dbReference>
<evidence type="ECO:0000256" key="3">
    <source>
        <dbReference type="ARBA" id="ARBA00022679"/>
    </source>
</evidence>
<protein>
    <submittedName>
        <fullName evidence="5">Methyltransferase type 11</fullName>
    </submittedName>
</protein>
<dbReference type="PANTHER" id="PTHR43591:SF24">
    <property type="entry name" value="2-METHOXY-6-POLYPRENYL-1,4-BENZOQUINOL METHYLASE, MITOCHONDRIAL"/>
    <property type="match status" value="1"/>
</dbReference>
<dbReference type="PATRIC" id="fig|667014.3.peg.1902"/>
<name>F8AC06_THEID</name>
<dbReference type="Gene3D" id="3.40.50.150">
    <property type="entry name" value="Vaccinia Virus protein VP39"/>
    <property type="match status" value="1"/>
</dbReference>
<dbReference type="InParanoid" id="F8AC06"/>
<dbReference type="eggNOG" id="COG2226">
    <property type="taxonomic scope" value="Bacteria"/>
</dbReference>
<dbReference type="AlphaFoldDB" id="F8AC06"/>
<evidence type="ECO:0000256" key="1">
    <source>
        <dbReference type="ARBA" id="ARBA00022428"/>
    </source>
</evidence>
<dbReference type="PROSITE" id="PS51608">
    <property type="entry name" value="SAM_MT_UBIE"/>
    <property type="match status" value="1"/>
</dbReference>
<dbReference type="PANTHER" id="PTHR43591">
    <property type="entry name" value="METHYLTRANSFERASE"/>
    <property type="match status" value="1"/>
</dbReference>
<evidence type="ECO:0000313" key="5">
    <source>
        <dbReference type="EMBL" id="AEH45705.1"/>
    </source>
</evidence>
<organism evidence="5 6">
    <name type="scientific">Thermodesulfatator indicus (strain DSM 15286 / JCM 11887 / CIR29812)</name>
    <dbReference type="NCBI Taxonomy" id="667014"/>
    <lineage>
        <taxon>Bacteria</taxon>
        <taxon>Pseudomonadati</taxon>
        <taxon>Thermodesulfobacteriota</taxon>
        <taxon>Thermodesulfobacteria</taxon>
        <taxon>Thermodesulfobacteriales</taxon>
        <taxon>Thermodesulfatatoraceae</taxon>
        <taxon>Thermodesulfatator</taxon>
    </lineage>
</organism>
<keyword evidence="3" id="KW-0808">Transferase</keyword>
<dbReference type="InterPro" id="IPR004033">
    <property type="entry name" value="UbiE/COQ5_MeTrFase"/>
</dbReference>
<dbReference type="GO" id="GO:0009234">
    <property type="term" value="P:menaquinone biosynthetic process"/>
    <property type="evidence" value="ECO:0007669"/>
    <property type="project" value="UniProtKB-KW"/>
</dbReference>
<dbReference type="EMBL" id="CP002683">
    <property type="protein sequence ID" value="AEH45705.1"/>
    <property type="molecule type" value="Genomic_DNA"/>
</dbReference>
<evidence type="ECO:0000313" key="6">
    <source>
        <dbReference type="Proteomes" id="UP000006793"/>
    </source>
</evidence>